<keyword evidence="2" id="KW-1185">Reference proteome</keyword>
<comment type="caution">
    <text evidence="1">The sequence shown here is derived from an EMBL/GenBank/DDBJ whole genome shotgun (WGS) entry which is preliminary data.</text>
</comment>
<gene>
    <name evidence="1" type="ORF">A3841_03845</name>
</gene>
<evidence type="ECO:0000313" key="2">
    <source>
        <dbReference type="Proteomes" id="UP000186551"/>
    </source>
</evidence>
<dbReference type="RefSeq" id="WP_073853895.1">
    <property type="nucleotide sequence ID" value="NZ_LVWA01000010.1"/>
</dbReference>
<evidence type="ECO:0000313" key="1">
    <source>
        <dbReference type="EMBL" id="OKL39091.1"/>
    </source>
</evidence>
<name>A0A1Q5PA80_9BACT</name>
<dbReference type="Proteomes" id="UP000186551">
    <property type="component" value="Unassembled WGS sequence"/>
</dbReference>
<sequence length="150" mass="17833">MRTIFDKPTREDLIERITLLNDSSSVRWGKMSVYQMVKHNSYWNGWILGKDNHTYNQSFLGKVFGQMALRKMIKDEKPFDRNIPTSSQFKVEETNGDLEAEKLKWILLTRAYESYDNPNFIHDFFGKMTREQIGILVFKHSDHHLRQFGL</sequence>
<dbReference type="OrthoDB" id="2599194at2"/>
<dbReference type="Pfam" id="PF07606">
    <property type="entry name" value="DUF1569"/>
    <property type="match status" value="1"/>
</dbReference>
<evidence type="ECO:0008006" key="3">
    <source>
        <dbReference type="Google" id="ProtNLM"/>
    </source>
</evidence>
<reference evidence="1 2" key="1">
    <citation type="submission" date="2016-03" db="EMBL/GenBank/DDBJ databases">
        <title>Genome sequence of Pontibacter sp. nov., of the family cytophagaceae, isolated from marine sediment of the Yellow Sea, China.</title>
        <authorList>
            <person name="Zhang G."/>
            <person name="Zhang R."/>
        </authorList>
    </citation>
    <scope>NUCLEOTIDE SEQUENCE [LARGE SCALE GENOMIC DNA]</scope>
    <source>
        <strain evidence="1 2">S10-8</strain>
    </source>
</reference>
<protein>
    <recommendedName>
        <fullName evidence="3">DUF1569 domain-containing protein</fullName>
    </recommendedName>
</protein>
<dbReference type="InterPro" id="IPR011463">
    <property type="entry name" value="DUF1569"/>
</dbReference>
<dbReference type="EMBL" id="LVWA01000010">
    <property type="protein sequence ID" value="OKL39091.1"/>
    <property type="molecule type" value="Genomic_DNA"/>
</dbReference>
<proteinExistence type="predicted"/>
<accession>A0A1Q5PA80</accession>
<organism evidence="1 2">
    <name type="scientific">Pontibacter flavimaris</name>
    <dbReference type="NCBI Taxonomy" id="1797110"/>
    <lineage>
        <taxon>Bacteria</taxon>
        <taxon>Pseudomonadati</taxon>
        <taxon>Bacteroidota</taxon>
        <taxon>Cytophagia</taxon>
        <taxon>Cytophagales</taxon>
        <taxon>Hymenobacteraceae</taxon>
        <taxon>Pontibacter</taxon>
    </lineage>
</organism>
<dbReference type="AlphaFoldDB" id="A0A1Q5PA80"/>